<feature type="region of interest" description="Disordered" evidence="1">
    <location>
        <begin position="236"/>
        <end position="261"/>
    </location>
</feature>
<dbReference type="AlphaFoldDB" id="A0AAI8VVG7"/>
<gene>
    <name evidence="2" type="ORF">KHLLAP_LOCUS12274</name>
</gene>
<dbReference type="EMBL" id="CAUWAG010000018">
    <property type="protein sequence ID" value="CAJ2511806.1"/>
    <property type="molecule type" value="Genomic_DNA"/>
</dbReference>
<accession>A0AAI8VVG7</accession>
<protein>
    <submittedName>
        <fullName evidence="2">Uu.00g074310.m01.CDS01</fullName>
    </submittedName>
</protein>
<feature type="compositionally biased region" description="Polar residues" evidence="1">
    <location>
        <begin position="104"/>
        <end position="113"/>
    </location>
</feature>
<name>A0AAI8VVG7_9PEZI</name>
<sequence length="261" mass="29511">METVQKTKKRKKSASVDGTQTESSHLSHRHCCTEPELEFVLTWLDEISTRRAIAKRFRKGRSIRLKERSKKKSIESAPDVSFKGGLKELTAPSSKLPSDMGRTRASTEAGTEATEGSKSVSLIKLGLYQKEHLNRNNIIYAGHKKGFSGEANSIINKIKVFAETKNDDDISASFRKLVVAQHIGLTNEGNTVRKLKEILFIRPPKEHIAELENTFYSRDLVPSKDDLHRVSIPKPDMTFGYDNQNQKSFPISRMKRRGGQR</sequence>
<organism evidence="2 3">
    <name type="scientific">Anthostomella pinea</name>
    <dbReference type="NCBI Taxonomy" id="933095"/>
    <lineage>
        <taxon>Eukaryota</taxon>
        <taxon>Fungi</taxon>
        <taxon>Dikarya</taxon>
        <taxon>Ascomycota</taxon>
        <taxon>Pezizomycotina</taxon>
        <taxon>Sordariomycetes</taxon>
        <taxon>Xylariomycetidae</taxon>
        <taxon>Xylariales</taxon>
        <taxon>Xylariaceae</taxon>
        <taxon>Anthostomella</taxon>
    </lineage>
</organism>
<comment type="caution">
    <text evidence="2">The sequence shown here is derived from an EMBL/GenBank/DDBJ whole genome shotgun (WGS) entry which is preliminary data.</text>
</comment>
<feature type="region of interest" description="Disordered" evidence="1">
    <location>
        <begin position="1"/>
        <end position="29"/>
    </location>
</feature>
<evidence type="ECO:0000256" key="1">
    <source>
        <dbReference type="SAM" id="MobiDB-lite"/>
    </source>
</evidence>
<keyword evidence="3" id="KW-1185">Reference proteome</keyword>
<dbReference type="Proteomes" id="UP001295740">
    <property type="component" value="Unassembled WGS sequence"/>
</dbReference>
<evidence type="ECO:0000313" key="3">
    <source>
        <dbReference type="Proteomes" id="UP001295740"/>
    </source>
</evidence>
<feature type="region of interest" description="Disordered" evidence="1">
    <location>
        <begin position="88"/>
        <end position="113"/>
    </location>
</feature>
<proteinExistence type="predicted"/>
<reference evidence="2" key="1">
    <citation type="submission" date="2023-10" db="EMBL/GenBank/DDBJ databases">
        <authorList>
            <person name="Hackl T."/>
        </authorList>
    </citation>
    <scope>NUCLEOTIDE SEQUENCE</scope>
</reference>
<evidence type="ECO:0000313" key="2">
    <source>
        <dbReference type="EMBL" id="CAJ2511806.1"/>
    </source>
</evidence>
<feature type="compositionally biased region" description="Basic residues" evidence="1">
    <location>
        <begin position="1"/>
        <end position="13"/>
    </location>
</feature>